<feature type="domain" description="Response regulatory" evidence="6">
    <location>
        <begin position="2"/>
        <end position="119"/>
    </location>
</feature>
<protein>
    <submittedName>
        <fullName evidence="7">HTH-type transcriptional activator RhaR</fullName>
    </submittedName>
</protein>
<dbReference type="PRINTS" id="PR00032">
    <property type="entry name" value="HTHARAC"/>
</dbReference>
<evidence type="ECO:0000313" key="8">
    <source>
        <dbReference type="Proteomes" id="UP000838324"/>
    </source>
</evidence>
<feature type="domain" description="HTH araC/xylS-type" evidence="5">
    <location>
        <begin position="420"/>
        <end position="519"/>
    </location>
</feature>
<dbReference type="SMART" id="SM00342">
    <property type="entry name" value="HTH_ARAC"/>
    <property type="match status" value="1"/>
</dbReference>
<dbReference type="PANTHER" id="PTHR43280:SF2">
    <property type="entry name" value="HTH-TYPE TRANSCRIPTIONAL REGULATOR EXSA"/>
    <property type="match status" value="1"/>
</dbReference>
<dbReference type="Gene3D" id="1.10.10.60">
    <property type="entry name" value="Homeodomain-like"/>
    <property type="match status" value="2"/>
</dbReference>
<name>A0ABN8GGE8_9BACL</name>
<dbReference type="Pfam" id="PF00072">
    <property type="entry name" value="Response_reg"/>
    <property type="match status" value="1"/>
</dbReference>
<dbReference type="SUPFAM" id="SSF46689">
    <property type="entry name" value="Homeodomain-like"/>
    <property type="match status" value="2"/>
</dbReference>
<dbReference type="RefSeq" id="WP_236334590.1">
    <property type="nucleotide sequence ID" value="NZ_CAKMMG010000003.1"/>
</dbReference>
<sequence>MRLLVIDDEIRTREHLERKISWTFIGITEVRTAANGLEALDIISIWEPDILLCDVRMPRMDGVEFARLYRENGGDGELIYLSGYSDKEYLKAAIKMKAFNYIEKPIDIKEVMDTVASAVKSKTYERQMQVGYDRSLPFLRQEMVRKIISDPNSAHVQKALESKETFLLPSKSSLTVLAVALFWKPSLIPEDWETVHEDVLQKLGEMSLLSSIKGISGFDYKKLLIIILPGVYRNNFQEGKYIVEQLAQELGSILDPLISFRIGIGEPVRCLSEIPLGYNSAVKACKLLFYEDEKKLSFADVVKESTSIQYRREDILQFREELRKGNMEGARRELHLLTTRIRELADPDIVRVQDIYFQYLIIILETAFNQGFADREKVEGRRYIWKEIGRLMSLKQLEEYILSFLDLFKEKDIEDNGKIRDILRYINAHFHEKRFTIQMIADHVGFNETYLSVYFKKYRGQTIKEYINDLRIVEAKSMLASKQMKLYEIAMRLGFADSNYFTSFFKKVVGCTPSEYREKINR</sequence>
<organism evidence="7 8">
    <name type="scientific">Paenibacillus auburnensis</name>
    <dbReference type="NCBI Taxonomy" id="2905649"/>
    <lineage>
        <taxon>Bacteria</taxon>
        <taxon>Bacillati</taxon>
        <taxon>Bacillota</taxon>
        <taxon>Bacilli</taxon>
        <taxon>Bacillales</taxon>
        <taxon>Paenibacillaceae</taxon>
        <taxon>Paenibacillus</taxon>
    </lineage>
</organism>
<gene>
    <name evidence="7" type="primary">rhaR_28</name>
    <name evidence="7" type="ORF">PAECIP111892_03102</name>
</gene>
<dbReference type="InterPro" id="IPR011006">
    <property type="entry name" value="CheY-like_superfamily"/>
</dbReference>
<evidence type="ECO:0000256" key="1">
    <source>
        <dbReference type="ARBA" id="ARBA00023015"/>
    </source>
</evidence>
<dbReference type="InterPro" id="IPR020449">
    <property type="entry name" value="Tscrpt_reg_AraC-type_HTH"/>
</dbReference>
<dbReference type="InterPro" id="IPR018062">
    <property type="entry name" value="HTH_AraC-typ_CS"/>
</dbReference>
<dbReference type="EMBL" id="CAKMMG010000003">
    <property type="protein sequence ID" value="CAH1208397.1"/>
    <property type="molecule type" value="Genomic_DNA"/>
</dbReference>
<evidence type="ECO:0000256" key="2">
    <source>
        <dbReference type="ARBA" id="ARBA00023125"/>
    </source>
</evidence>
<dbReference type="Pfam" id="PF12833">
    <property type="entry name" value="HTH_18"/>
    <property type="match status" value="1"/>
</dbReference>
<keyword evidence="3" id="KW-0804">Transcription</keyword>
<evidence type="ECO:0000256" key="3">
    <source>
        <dbReference type="ARBA" id="ARBA00023163"/>
    </source>
</evidence>
<keyword evidence="8" id="KW-1185">Reference proteome</keyword>
<keyword evidence="2" id="KW-0238">DNA-binding</keyword>
<dbReference type="PROSITE" id="PS01124">
    <property type="entry name" value="HTH_ARAC_FAMILY_2"/>
    <property type="match status" value="1"/>
</dbReference>
<keyword evidence="4" id="KW-0597">Phosphoprotein</keyword>
<evidence type="ECO:0000259" key="5">
    <source>
        <dbReference type="PROSITE" id="PS01124"/>
    </source>
</evidence>
<dbReference type="CDD" id="cd17536">
    <property type="entry name" value="REC_YesN-like"/>
    <property type="match status" value="1"/>
</dbReference>
<accession>A0ABN8GGE8</accession>
<dbReference type="Gene3D" id="3.40.50.2300">
    <property type="match status" value="1"/>
</dbReference>
<evidence type="ECO:0000259" key="6">
    <source>
        <dbReference type="PROSITE" id="PS50110"/>
    </source>
</evidence>
<dbReference type="PROSITE" id="PS50110">
    <property type="entry name" value="RESPONSE_REGULATORY"/>
    <property type="match status" value="1"/>
</dbReference>
<dbReference type="PANTHER" id="PTHR43280">
    <property type="entry name" value="ARAC-FAMILY TRANSCRIPTIONAL REGULATOR"/>
    <property type="match status" value="1"/>
</dbReference>
<dbReference type="Proteomes" id="UP000838324">
    <property type="component" value="Unassembled WGS sequence"/>
</dbReference>
<keyword evidence="1" id="KW-0805">Transcription regulation</keyword>
<dbReference type="PROSITE" id="PS00041">
    <property type="entry name" value="HTH_ARAC_FAMILY_1"/>
    <property type="match status" value="1"/>
</dbReference>
<dbReference type="InterPro" id="IPR018060">
    <property type="entry name" value="HTH_AraC"/>
</dbReference>
<dbReference type="SMART" id="SM00448">
    <property type="entry name" value="REC"/>
    <property type="match status" value="1"/>
</dbReference>
<proteinExistence type="predicted"/>
<dbReference type="InterPro" id="IPR001789">
    <property type="entry name" value="Sig_transdc_resp-reg_receiver"/>
</dbReference>
<evidence type="ECO:0000256" key="4">
    <source>
        <dbReference type="PROSITE-ProRule" id="PRU00169"/>
    </source>
</evidence>
<feature type="modified residue" description="4-aspartylphosphate" evidence="4">
    <location>
        <position position="54"/>
    </location>
</feature>
<dbReference type="InterPro" id="IPR009057">
    <property type="entry name" value="Homeodomain-like_sf"/>
</dbReference>
<comment type="caution">
    <text evidence="7">The sequence shown here is derived from an EMBL/GenBank/DDBJ whole genome shotgun (WGS) entry which is preliminary data.</text>
</comment>
<dbReference type="SUPFAM" id="SSF52172">
    <property type="entry name" value="CheY-like"/>
    <property type="match status" value="1"/>
</dbReference>
<evidence type="ECO:0000313" key="7">
    <source>
        <dbReference type="EMBL" id="CAH1208397.1"/>
    </source>
</evidence>
<reference evidence="7" key="1">
    <citation type="submission" date="2022-01" db="EMBL/GenBank/DDBJ databases">
        <authorList>
            <person name="Criscuolo A."/>
        </authorList>
    </citation>
    <scope>NUCLEOTIDE SEQUENCE</scope>
    <source>
        <strain evidence="7">CIP111892</strain>
    </source>
</reference>